<evidence type="ECO:0000313" key="7">
    <source>
        <dbReference type="EMBL" id="GAH23703.1"/>
    </source>
</evidence>
<dbReference type="SUPFAM" id="SSF140490">
    <property type="entry name" value="Nqo1C-terminal domain-like"/>
    <property type="match status" value="1"/>
</dbReference>
<dbReference type="Gene3D" id="1.20.1440.230">
    <property type="entry name" value="NADH-ubiquinone oxidoreductase 51kDa subunit, iron-sulphur binding domain"/>
    <property type="match status" value="1"/>
</dbReference>
<organism evidence="7">
    <name type="scientific">marine sediment metagenome</name>
    <dbReference type="NCBI Taxonomy" id="412755"/>
    <lineage>
        <taxon>unclassified sequences</taxon>
        <taxon>metagenomes</taxon>
        <taxon>ecological metagenomes</taxon>
    </lineage>
</organism>
<reference evidence="7" key="1">
    <citation type="journal article" date="2014" name="Front. Microbiol.">
        <title>High frequency of phylogenetically diverse reductive dehalogenase-homologous genes in deep subseafloor sedimentary metagenomes.</title>
        <authorList>
            <person name="Kawai M."/>
            <person name="Futagami T."/>
            <person name="Toyoda A."/>
            <person name="Takaki Y."/>
            <person name="Nishi S."/>
            <person name="Hori S."/>
            <person name="Arai W."/>
            <person name="Tsubouchi T."/>
            <person name="Morono Y."/>
            <person name="Uchiyama I."/>
            <person name="Ito T."/>
            <person name="Fujiyama A."/>
            <person name="Inagaki F."/>
            <person name="Takami H."/>
        </authorList>
    </citation>
    <scope>NUCLEOTIDE SEQUENCE</scope>
    <source>
        <strain evidence="7">Expedition CK06-06</strain>
    </source>
</reference>
<gene>
    <name evidence="7" type="ORF">S03H2_02116</name>
</gene>
<dbReference type="SUPFAM" id="SSF142984">
    <property type="entry name" value="Nqo1 middle domain-like"/>
    <property type="match status" value="1"/>
</dbReference>
<dbReference type="InterPro" id="IPR019575">
    <property type="entry name" value="Nuop51_4Fe4S-bd"/>
</dbReference>
<dbReference type="Gene3D" id="3.40.50.11540">
    <property type="entry name" value="NADH-ubiquinone oxidoreductase 51kDa subunit"/>
    <property type="match status" value="1"/>
</dbReference>
<dbReference type="SMART" id="SM00928">
    <property type="entry name" value="NADH_4Fe-4S"/>
    <property type="match status" value="1"/>
</dbReference>
<dbReference type="InterPro" id="IPR001949">
    <property type="entry name" value="NADH-UbQ_OxRdtase_51kDa_CS"/>
</dbReference>
<dbReference type="GO" id="GO:0046872">
    <property type="term" value="F:metal ion binding"/>
    <property type="evidence" value="ECO:0007669"/>
    <property type="project" value="UniProtKB-KW"/>
</dbReference>
<evidence type="ECO:0000256" key="2">
    <source>
        <dbReference type="ARBA" id="ARBA00022485"/>
    </source>
</evidence>
<dbReference type="Pfam" id="PF01512">
    <property type="entry name" value="Complex1_51K"/>
    <property type="match status" value="1"/>
</dbReference>
<comment type="caution">
    <text evidence="7">The sequence shown here is derived from an EMBL/GenBank/DDBJ whole genome shotgun (WGS) entry which is preliminary data.</text>
</comment>
<dbReference type="PANTHER" id="PTHR43578:SF3">
    <property type="entry name" value="NADH-QUINONE OXIDOREDUCTASE SUBUNIT F"/>
    <property type="match status" value="1"/>
</dbReference>
<dbReference type="FunFam" id="3.40.50.11540:FF:000001">
    <property type="entry name" value="NADH dehydrogenase [ubiquinone] flavoprotein 1, mitochondrial"/>
    <property type="match status" value="1"/>
</dbReference>
<evidence type="ECO:0000256" key="5">
    <source>
        <dbReference type="ARBA" id="ARBA00023014"/>
    </source>
</evidence>
<feature type="non-terminal residue" evidence="7">
    <location>
        <position position="471"/>
    </location>
</feature>
<dbReference type="Gene3D" id="3.10.20.600">
    <property type="match status" value="1"/>
</dbReference>
<dbReference type="Pfam" id="PF10589">
    <property type="entry name" value="NADH_4Fe-4S"/>
    <property type="match status" value="1"/>
</dbReference>
<evidence type="ECO:0000256" key="4">
    <source>
        <dbReference type="ARBA" id="ARBA00023004"/>
    </source>
</evidence>
<evidence type="ECO:0000256" key="1">
    <source>
        <dbReference type="ARBA" id="ARBA00007523"/>
    </source>
</evidence>
<dbReference type="PROSITE" id="PS00645">
    <property type="entry name" value="COMPLEX1_51K_2"/>
    <property type="match status" value="1"/>
</dbReference>
<accession>X1FSF7</accession>
<dbReference type="SUPFAM" id="SSF142019">
    <property type="entry name" value="Nqo1 FMN-binding domain-like"/>
    <property type="match status" value="1"/>
</dbReference>
<evidence type="ECO:0000259" key="6">
    <source>
        <dbReference type="SMART" id="SM00928"/>
    </source>
</evidence>
<comment type="similarity">
    <text evidence="1">Belongs to the complex I 51 kDa subunit family.</text>
</comment>
<dbReference type="EMBL" id="BARU01000680">
    <property type="protein sequence ID" value="GAH23703.1"/>
    <property type="molecule type" value="Genomic_DNA"/>
</dbReference>
<dbReference type="AlphaFoldDB" id="X1FSF7"/>
<dbReference type="InterPro" id="IPR037225">
    <property type="entry name" value="Nuo51_FMN-bd_sf"/>
</dbReference>
<name>X1FSF7_9ZZZZ</name>
<dbReference type="SUPFAM" id="SSF52833">
    <property type="entry name" value="Thioredoxin-like"/>
    <property type="match status" value="1"/>
</dbReference>
<evidence type="ECO:0000256" key="3">
    <source>
        <dbReference type="ARBA" id="ARBA00022723"/>
    </source>
</evidence>
<dbReference type="InterPro" id="IPR011538">
    <property type="entry name" value="Nuo51_FMN-bd"/>
</dbReference>
<feature type="domain" description="NADH-ubiquinone oxidoreductase 51kDa subunit iron-sulphur binding" evidence="6">
    <location>
        <begin position="432"/>
        <end position="470"/>
    </location>
</feature>
<dbReference type="GO" id="GO:0010181">
    <property type="term" value="F:FMN binding"/>
    <property type="evidence" value="ECO:0007669"/>
    <property type="project" value="InterPro"/>
</dbReference>
<dbReference type="CDD" id="cd02980">
    <property type="entry name" value="TRX_Fd_family"/>
    <property type="match status" value="1"/>
</dbReference>
<sequence length="471" mass="52072">MALYRAHVIVSIDSFSILKGAMEVRDALIDKLKKYKLDQEVKVLEMSTLGQIKDVPVILIYPEKVVYAPVKVEDIDEIVEEHLLKGRVVKRLIKELPWLPKKPELEEARIVLSNAGLIDPELIEEYIANDGYVALGKVVKEMKPDEVLEVIKNSNLLGRGGAAFPTGLKWEFTKKAKGEPKYIIANADESEPGTFKDRLILEGDPHRIIEAMVIAGYAVGSHIGYIYIRGEYELVIERIKNAINQAHNTGFLGENIFGSDFNFEIKIHKGAGAYVCGEETALIESIEGKRGEPRFRPPYPPTYGLWGKPTVVNNVETFANVPPIIRNGPDWFKRFGTDRCPGTKVYTILGNINNKGLIEVPMGISLRDVINIYGDGIPGDKKFKLAQTGGTSGSIIPESMLDVPMDYACMIEAGAALGSGALLICDETNCTVDLLKPLAHFFNHESCGKCVPCRVGTTKIYKIIERISRGG</sequence>
<proteinExistence type="inferred from homology"/>
<dbReference type="PROSITE" id="PS00644">
    <property type="entry name" value="COMPLEX1_51K_1"/>
    <property type="match status" value="1"/>
</dbReference>
<dbReference type="Gene3D" id="6.10.250.1450">
    <property type="match status" value="1"/>
</dbReference>
<keyword evidence="2" id="KW-0004">4Fe-4S</keyword>
<dbReference type="PANTHER" id="PTHR43578">
    <property type="entry name" value="NADH-QUINONE OXIDOREDUCTASE SUBUNIT F"/>
    <property type="match status" value="1"/>
</dbReference>
<dbReference type="InterPro" id="IPR037207">
    <property type="entry name" value="Nuop51_4Fe4S-bd_sf"/>
</dbReference>
<protein>
    <recommendedName>
        <fullName evidence="6">NADH-ubiquinone oxidoreductase 51kDa subunit iron-sulphur binding domain-containing protein</fullName>
    </recommendedName>
</protein>
<keyword evidence="4" id="KW-0408">Iron</keyword>
<dbReference type="GO" id="GO:0008137">
    <property type="term" value="F:NADH dehydrogenase (ubiquinone) activity"/>
    <property type="evidence" value="ECO:0007669"/>
    <property type="project" value="InterPro"/>
</dbReference>
<keyword evidence="3" id="KW-0479">Metal-binding</keyword>
<dbReference type="Gene3D" id="3.40.30.10">
    <property type="entry name" value="Glutaredoxin"/>
    <property type="match status" value="1"/>
</dbReference>
<keyword evidence="5" id="KW-0411">Iron-sulfur</keyword>
<dbReference type="InterPro" id="IPR036249">
    <property type="entry name" value="Thioredoxin-like_sf"/>
</dbReference>
<dbReference type="GO" id="GO:0051539">
    <property type="term" value="F:4 iron, 4 sulfur cluster binding"/>
    <property type="evidence" value="ECO:0007669"/>
    <property type="project" value="UniProtKB-KW"/>
</dbReference>